<feature type="region of interest" description="Disordered" evidence="1">
    <location>
        <begin position="22"/>
        <end position="42"/>
    </location>
</feature>
<evidence type="ECO:0000259" key="2">
    <source>
        <dbReference type="Pfam" id="PF13280"/>
    </source>
</evidence>
<dbReference type="InterPro" id="IPR059020">
    <property type="entry name" value="CapW_CTD"/>
</dbReference>
<dbReference type="Proteomes" id="UP000032564">
    <property type="component" value="Unassembled WGS sequence"/>
</dbReference>
<dbReference type="InterPro" id="IPR051534">
    <property type="entry name" value="CBASS_pafABC_assoc_protein"/>
</dbReference>
<gene>
    <name evidence="5" type="ORF">RP75_20990</name>
</gene>
<dbReference type="EMBL" id="JWIT01000017">
    <property type="protein sequence ID" value="KJF71412.1"/>
    <property type="molecule type" value="Genomic_DNA"/>
</dbReference>
<dbReference type="Pfam" id="PF13280">
    <property type="entry name" value="WYL"/>
    <property type="match status" value="1"/>
</dbReference>
<reference evidence="5 6" key="1">
    <citation type="submission" date="2014-12" db="EMBL/GenBank/DDBJ databases">
        <authorList>
            <person name="Kuzmanovic N."/>
            <person name="Pulawska J."/>
            <person name="Obradovic A."/>
        </authorList>
    </citation>
    <scope>NUCLEOTIDE SEQUENCE [LARGE SCALE GENOMIC DNA]</scope>
    <source>
        <strain evidence="5 6">KFB 330</strain>
    </source>
</reference>
<dbReference type="PROSITE" id="PS52050">
    <property type="entry name" value="WYL"/>
    <property type="match status" value="1"/>
</dbReference>
<evidence type="ECO:0000259" key="3">
    <source>
        <dbReference type="Pfam" id="PF26107"/>
    </source>
</evidence>
<feature type="domain" description="DNA-binding transcriptional repressor CapW C-terminal dimerisation" evidence="3">
    <location>
        <begin position="243"/>
        <end position="301"/>
    </location>
</feature>
<feature type="domain" description="WYL" evidence="2">
    <location>
        <begin position="158"/>
        <end position="225"/>
    </location>
</feature>
<comment type="caution">
    <text evidence="5">The sequence shown here is derived from an EMBL/GenBank/DDBJ whole genome shotgun (WGS) entry which is preliminary data.</text>
</comment>
<evidence type="ECO:0000313" key="5">
    <source>
        <dbReference type="EMBL" id="KJF71412.1"/>
    </source>
</evidence>
<dbReference type="InterPro" id="IPR059019">
    <property type="entry name" value="WHD_CapW"/>
</dbReference>
<protein>
    <recommendedName>
        <fullName evidence="7">WYL domain-containing protein</fullName>
    </recommendedName>
</protein>
<dbReference type="PANTHER" id="PTHR34580:SF3">
    <property type="entry name" value="PROTEIN PAFB"/>
    <property type="match status" value="1"/>
</dbReference>
<evidence type="ECO:0000259" key="4">
    <source>
        <dbReference type="Pfam" id="PF26109"/>
    </source>
</evidence>
<dbReference type="Pfam" id="PF26109">
    <property type="entry name" value="WHD_BrxR"/>
    <property type="match status" value="1"/>
</dbReference>
<proteinExistence type="predicted"/>
<evidence type="ECO:0000256" key="1">
    <source>
        <dbReference type="SAM" id="MobiDB-lite"/>
    </source>
</evidence>
<evidence type="ECO:0000313" key="6">
    <source>
        <dbReference type="Proteomes" id="UP000032564"/>
    </source>
</evidence>
<dbReference type="PANTHER" id="PTHR34580">
    <property type="match status" value="1"/>
</dbReference>
<organism evidence="5 6">
    <name type="scientific">Agrobacterium arsenijevicii</name>
    <dbReference type="NCBI Taxonomy" id="1585697"/>
    <lineage>
        <taxon>Bacteria</taxon>
        <taxon>Pseudomonadati</taxon>
        <taxon>Pseudomonadota</taxon>
        <taxon>Alphaproteobacteria</taxon>
        <taxon>Hyphomicrobiales</taxon>
        <taxon>Rhizobiaceae</taxon>
        <taxon>Rhizobium/Agrobacterium group</taxon>
        <taxon>Agrobacterium</taxon>
    </lineage>
</organism>
<dbReference type="InterPro" id="IPR026881">
    <property type="entry name" value="WYL_dom"/>
</dbReference>
<dbReference type="Pfam" id="PF26107">
    <property type="entry name" value="BrxR_CTD"/>
    <property type="match status" value="1"/>
</dbReference>
<feature type="domain" description="DNA-binding transcriptional repressor CapW winged helix-turn-helix" evidence="4">
    <location>
        <begin position="44"/>
        <end position="123"/>
    </location>
</feature>
<sequence length="326" mass="36323">MIDSFKLFVIIKSMVNLSRKSTISQTRSSRGRPRKEQGAPPAAEQLRRLHFIEKAALWTGQIGRRAVAATFDVSVSHVTLDFQRYREMAPANLVYDVVEKCFRASESFAPVFGSDTDTTLDMLAATATLAEGERARLLGFTPSVEIVQGLSATIDRDLLATVCRALTAGRAIAVSYQSMRTPHSVERLFWPSALIYTGHRWLVRGWDERHTAFRDLAIARILGATQVDAPTVPPRDDKWHNRVKVVIGLAKHLSNGQAEITAREFGMSNTKLGFTVEIYPRQAMVPYILDHMRLRPSDAAVTNLPLRVLNFPDVQKHDRSGIGGQA</sequence>
<name>A0ABR5D2X4_9HYPH</name>
<accession>A0ABR5D2X4</accession>
<evidence type="ECO:0008006" key="7">
    <source>
        <dbReference type="Google" id="ProtNLM"/>
    </source>
</evidence>
<keyword evidence="6" id="KW-1185">Reference proteome</keyword>